<sequence>MDIRFDTAAMRAGGQAINDSANAMGTELEALLGQEPQWGEDGISALCQMVYQAIVDVATQSGQGVQETWAGQAERLEAAATMYDETEAAAVEMAQWKA</sequence>
<keyword evidence="2" id="KW-1185">Reference proteome</keyword>
<reference evidence="1 2" key="1">
    <citation type="submission" date="2019-06" db="EMBL/GenBank/DDBJ databases">
        <title>Sequencing the genomes of 1000 actinobacteria strains.</title>
        <authorList>
            <person name="Klenk H.-P."/>
        </authorList>
    </citation>
    <scope>NUCLEOTIDE SEQUENCE [LARGE SCALE GENOMIC DNA]</scope>
    <source>
        <strain evidence="1 2">DSM 8251</strain>
    </source>
</reference>
<dbReference type="AlphaFoldDB" id="A0A542ZBN4"/>
<name>A0A542ZBN4_9ACTN</name>
<proteinExistence type="predicted"/>
<evidence type="ECO:0000313" key="2">
    <source>
        <dbReference type="Proteomes" id="UP000316196"/>
    </source>
</evidence>
<protein>
    <submittedName>
        <fullName evidence="1">Uncharacterized protein</fullName>
    </submittedName>
</protein>
<accession>A0A542ZBN4</accession>
<comment type="caution">
    <text evidence="1">The sequence shown here is derived from an EMBL/GenBank/DDBJ whole genome shotgun (WGS) entry which is preliminary data.</text>
</comment>
<gene>
    <name evidence="1" type="ORF">FB460_1595</name>
</gene>
<dbReference type="RefSeq" id="WP_142093593.1">
    <property type="nucleotide sequence ID" value="NZ_BAAAMD010000003.1"/>
</dbReference>
<organism evidence="1 2">
    <name type="scientific">Propioniferax innocua</name>
    <dbReference type="NCBI Taxonomy" id="1753"/>
    <lineage>
        <taxon>Bacteria</taxon>
        <taxon>Bacillati</taxon>
        <taxon>Actinomycetota</taxon>
        <taxon>Actinomycetes</taxon>
        <taxon>Propionibacteriales</taxon>
        <taxon>Propionibacteriaceae</taxon>
        <taxon>Propioniferax</taxon>
    </lineage>
</organism>
<evidence type="ECO:0000313" key="1">
    <source>
        <dbReference type="EMBL" id="TQL57753.1"/>
    </source>
</evidence>
<dbReference type="Proteomes" id="UP000316196">
    <property type="component" value="Unassembled WGS sequence"/>
</dbReference>
<dbReference type="EMBL" id="VFOR01000002">
    <property type="protein sequence ID" value="TQL57753.1"/>
    <property type="molecule type" value="Genomic_DNA"/>
</dbReference>